<accession>X1HBD2</accession>
<dbReference type="AlphaFoldDB" id="X1HBD2"/>
<sequence>GISVLNDPWTGRMDIAYHLPVKLLAFFVQKVDPCL</sequence>
<feature type="non-terminal residue" evidence="1">
    <location>
        <position position="1"/>
    </location>
</feature>
<name>X1HBD2_9ZZZZ</name>
<evidence type="ECO:0000313" key="1">
    <source>
        <dbReference type="EMBL" id="GAH67471.1"/>
    </source>
</evidence>
<proteinExistence type="predicted"/>
<protein>
    <submittedName>
        <fullName evidence="1">Uncharacterized protein</fullName>
    </submittedName>
</protein>
<gene>
    <name evidence="1" type="ORF">S03H2_54534</name>
</gene>
<reference evidence="1" key="1">
    <citation type="journal article" date="2014" name="Front. Microbiol.">
        <title>High frequency of phylogenetically diverse reductive dehalogenase-homologous genes in deep subseafloor sedimentary metagenomes.</title>
        <authorList>
            <person name="Kawai M."/>
            <person name="Futagami T."/>
            <person name="Toyoda A."/>
            <person name="Takaki Y."/>
            <person name="Nishi S."/>
            <person name="Hori S."/>
            <person name="Arai W."/>
            <person name="Tsubouchi T."/>
            <person name="Morono Y."/>
            <person name="Uchiyama I."/>
            <person name="Ito T."/>
            <person name="Fujiyama A."/>
            <person name="Inagaki F."/>
            <person name="Takami H."/>
        </authorList>
    </citation>
    <scope>NUCLEOTIDE SEQUENCE</scope>
    <source>
        <strain evidence="1">Expedition CK06-06</strain>
    </source>
</reference>
<comment type="caution">
    <text evidence="1">The sequence shown here is derived from an EMBL/GenBank/DDBJ whole genome shotgun (WGS) entry which is preliminary data.</text>
</comment>
<dbReference type="EMBL" id="BARU01034774">
    <property type="protein sequence ID" value="GAH67471.1"/>
    <property type="molecule type" value="Genomic_DNA"/>
</dbReference>
<organism evidence="1">
    <name type="scientific">marine sediment metagenome</name>
    <dbReference type="NCBI Taxonomy" id="412755"/>
    <lineage>
        <taxon>unclassified sequences</taxon>
        <taxon>metagenomes</taxon>
        <taxon>ecological metagenomes</taxon>
    </lineage>
</organism>